<dbReference type="RefSeq" id="WP_058264104.1">
    <property type="nucleotide sequence ID" value="NZ_CP051181.1"/>
</dbReference>
<dbReference type="Gene3D" id="3.40.50.150">
    <property type="entry name" value="Vaccinia Virus protein VP39"/>
    <property type="match status" value="2"/>
</dbReference>
<dbReference type="SUPFAM" id="SSF53335">
    <property type="entry name" value="S-adenosyl-L-methionine-dependent methyltransferases"/>
    <property type="match status" value="1"/>
</dbReference>
<dbReference type="GO" id="GO:0052916">
    <property type="term" value="F:23S rRNA (guanine(1835)-N(2))-methyltransferase activity"/>
    <property type="evidence" value="ECO:0007669"/>
    <property type="project" value="UniProtKB-EC"/>
</dbReference>
<evidence type="ECO:0000259" key="4">
    <source>
        <dbReference type="Pfam" id="PF05175"/>
    </source>
</evidence>
<gene>
    <name evidence="5" type="primary">rlmG</name>
    <name evidence="5" type="ORF">TG4357_03432</name>
</gene>
<keyword evidence="1 5" id="KW-0489">Methyltransferase</keyword>
<dbReference type="EMBL" id="CYSA01000027">
    <property type="protein sequence ID" value="CUH68177.1"/>
    <property type="molecule type" value="Genomic_DNA"/>
</dbReference>
<dbReference type="PANTHER" id="PTHR47816:SF4">
    <property type="entry name" value="RIBOSOMAL RNA SMALL SUBUNIT METHYLTRANSFERASE C"/>
    <property type="match status" value="1"/>
</dbReference>
<protein>
    <submittedName>
        <fullName evidence="5">Ribosomal RNA large subunit methyltransferase G</fullName>
        <ecNumber evidence="5">2.1.1.174</ecNumber>
    </submittedName>
</protein>
<dbReference type="InterPro" id="IPR046977">
    <property type="entry name" value="RsmC/RlmG"/>
</dbReference>
<dbReference type="InterPro" id="IPR007848">
    <property type="entry name" value="Small_mtfrase_dom"/>
</dbReference>
<evidence type="ECO:0000256" key="2">
    <source>
        <dbReference type="ARBA" id="ARBA00022679"/>
    </source>
</evidence>
<dbReference type="InterPro" id="IPR029063">
    <property type="entry name" value="SAM-dependent_MTases_sf"/>
</dbReference>
<keyword evidence="2 5" id="KW-0808">Transferase</keyword>
<evidence type="ECO:0000256" key="3">
    <source>
        <dbReference type="ARBA" id="ARBA00022691"/>
    </source>
</evidence>
<reference evidence="5 6" key="1">
    <citation type="submission" date="2015-09" db="EMBL/GenBank/DDBJ databases">
        <authorList>
            <consortium name="Swine Surveillance"/>
        </authorList>
    </citation>
    <scope>NUCLEOTIDE SEQUENCE [LARGE SCALE GENOMIC DNA]</scope>
    <source>
        <strain evidence="5 6">CECT 4357</strain>
    </source>
</reference>
<sequence length="328" mass="35529">MSHPRLSLALEGGGLNLSDGRIGVFAARSDTDLSDLPQAQCQIVTGFKPDFDRLSGQGFDCTITPEGRYAVSIVFLPRAKRLARALIARAVALTDGAVVIDGQKTDGVDSALKEIRKRIDVQSVISKAHGKLFWFTGSVDLSDWDAPETVEIEGGFVTAPGVFSADGIDPASDLLAAALPQKLSGDWADLGAGWGYLSRAVLQRPAVKTLSLVEADHASLDCARINIEDERATFHWADATTWRADRRLNGIVMNPPFHTGRAADPELGRTFIAAAARNLSPQGELWMVANRHLPYETALAGFFTDVKEAAGDNRFKVLHAKRPSRQKR</sequence>
<dbReference type="Proteomes" id="UP000051587">
    <property type="component" value="Unassembled WGS sequence"/>
</dbReference>
<accession>A0A0P1FL43</accession>
<proteinExistence type="predicted"/>
<dbReference type="PANTHER" id="PTHR47816">
    <property type="entry name" value="RIBOSOMAL RNA SMALL SUBUNIT METHYLTRANSFERASE C"/>
    <property type="match status" value="1"/>
</dbReference>
<dbReference type="OrthoDB" id="9816072at2"/>
<dbReference type="Pfam" id="PF05175">
    <property type="entry name" value="MTS"/>
    <property type="match status" value="1"/>
</dbReference>
<evidence type="ECO:0000256" key="1">
    <source>
        <dbReference type="ARBA" id="ARBA00022603"/>
    </source>
</evidence>
<dbReference type="AlphaFoldDB" id="A0A0P1FL43"/>
<organism evidence="5 6">
    <name type="scientific">Thalassovita gelatinovora</name>
    <name type="common">Thalassobius gelatinovorus</name>
    <dbReference type="NCBI Taxonomy" id="53501"/>
    <lineage>
        <taxon>Bacteria</taxon>
        <taxon>Pseudomonadati</taxon>
        <taxon>Pseudomonadota</taxon>
        <taxon>Alphaproteobacteria</taxon>
        <taxon>Rhodobacterales</taxon>
        <taxon>Roseobacteraceae</taxon>
        <taxon>Thalassovita</taxon>
    </lineage>
</organism>
<keyword evidence="6" id="KW-1185">Reference proteome</keyword>
<evidence type="ECO:0000313" key="5">
    <source>
        <dbReference type="EMBL" id="CUH68177.1"/>
    </source>
</evidence>
<evidence type="ECO:0000313" key="6">
    <source>
        <dbReference type="Proteomes" id="UP000051587"/>
    </source>
</evidence>
<keyword evidence="3" id="KW-0949">S-adenosyl-L-methionine</keyword>
<name>A0A0P1FL43_THAGE</name>
<dbReference type="STRING" id="53501.SAMN04488043_104304"/>
<dbReference type="CDD" id="cd02440">
    <property type="entry name" value="AdoMet_MTases"/>
    <property type="match status" value="1"/>
</dbReference>
<feature type="domain" description="Methyltransferase small" evidence="4">
    <location>
        <begin position="155"/>
        <end position="318"/>
    </location>
</feature>
<dbReference type="EC" id="2.1.1.174" evidence="5"/>